<dbReference type="AlphaFoldDB" id="A0A8B7YKC4"/>
<protein>
    <submittedName>
        <fullName evidence="3">Uncharacterized protein LOC110980941</fullName>
    </submittedName>
</protein>
<reference evidence="3" key="1">
    <citation type="submission" date="2025-08" db="UniProtKB">
        <authorList>
            <consortium name="RefSeq"/>
        </authorList>
    </citation>
    <scope>IDENTIFICATION</scope>
</reference>
<sequence length="242" mass="25611">MAGWCMVRVALIFLALATSSSSALPVKRDVGVALVSPMSPDDVKKDLREAIDLHELVDELYQHAVKKGLLPQMERVSDGDGDEIAKKSLMMGGEMGGMMRGRKSGGDWWRKISELSKDDPWRIFYENFIGRGEGGRGGGGNGGGGGSGGCLCDYVKEGAVVEEGTSREMEAEAVEATGQVMEVAEVVEEATGQEEEEATGQVMEVAEGEVEATGQVMEVAEGEVEEKEAVGDGTMAGDGDKV</sequence>
<name>A0A8B7YKC4_ACAPL</name>
<keyword evidence="1" id="KW-0732">Signal</keyword>
<keyword evidence="2" id="KW-1185">Reference proteome</keyword>
<feature type="chain" id="PRO_5034811764" evidence="1">
    <location>
        <begin position="23"/>
        <end position="242"/>
    </location>
</feature>
<proteinExistence type="predicted"/>
<dbReference type="GeneID" id="110980941"/>
<evidence type="ECO:0000313" key="2">
    <source>
        <dbReference type="Proteomes" id="UP000694845"/>
    </source>
</evidence>
<evidence type="ECO:0000313" key="3">
    <source>
        <dbReference type="RefSeq" id="XP_022093718.1"/>
    </source>
</evidence>
<dbReference type="Proteomes" id="UP000694845">
    <property type="component" value="Unplaced"/>
</dbReference>
<evidence type="ECO:0000256" key="1">
    <source>
        <dbReference type="SAM" id="SignalP"/>
    </source>
</evidence>
<feature type="signal peptide" evidence="1">
    <location>
        <begin position="1"/>
        <end position="22"/>
    </location>
</feature>
<accession>A0A8B7YKC4</accession>
<organism evidence="2 3">
    <name type="scientific">Acanthaster planci</name>
    <name type="common">Crown-of-thorns starfish</name>
    <dbReference type="NCBI Taxonomy" id="133434"/>
    <lineage>
        <taxon>Eukaryota</taxon>
        <taxon>Metazoa</taxon>
        <taxon>Echinodermata</taxon>
        <taxon>Eleutherozoa</taxon>
        <taxon>Asterozoa</taxon>
        <taxon>Asteroidea</taxon>
        <taxon>Valvatacea</taxon>
        <taxon>Valvatida</taxon>
        <taxon>Acanthasteridae</taxon>
        <taxon>Acanthaster</taxon>
    </lineage>
</organism>
<dbReference type="KEGG" id="aplc:110980941"/>
<dbReference type="RefSeq" id="XP_022093718.1">
    <property type="nucleotide sequence ID" value="XM_022238026.1"/>
</dbReference>
<gene>
    <name evidence="3" type="primary">LOC110980941</name>
</gene>